<name>A0AAU6W386_9VIRU</name>
<dbReference type="InterPro" id="IPR029052">
    <property type="entry name" value="Metallo-depent_PP-like"/>
</dbReference>
<dbReference type="EC" id="3.1.4.53" evidence="1"/>
<dbReference type="Gene3D" id="3.60.21.10">
    <property type="match status" value="1"/>
</dbReference>
<gene>
    <name evidence="1" type="primary">cpdA</name>
    <name evidence="1" type="ORF">Cygsa01_00050</name>
</gene>
<organism evidence="1">
    <name type="scientific">Pseudomonas phage Cygsa01</name>
    <dbReference type="NCBI Taxonomy" id="3138529"/>
    <lineage>
        <taxon>Viruses</taxon>
    </lineage>
</organism>
<dbReference type="SUPFAM" id="SSF88659">
    <property type="entry name" value="Sigma3 and sigma4 domains of RNA polymerase sigma factors"/>
    <property type="match status" value="1"/>
</dbReference>
<accession>A0AAU6W386</accession>
<sequence length="420" mass="46799">MSQESRIERDKAILASFTHDTQDLEEIASVHGVSASTVRRVIKSAREKLEVQADGELVDENIRLGAGRQRLQDSNRIERKAWREHIRIQNAIQGYSDVLWATMVSGEFKFVRPEQHPVPAIALPSDPVGVIQFSDTHINEIIRGLTGNTFDIDIASRRIHKHVKKSLALFDAQGVKHVVIAFTGDILNSDRRLDEVLNAAAPRANAVLLAVDIFQQAIQDVAREHRVTVASITGNESRLGEHIHWDDFLALDSFDITIHNMLKRLFADYPGVTFSPITNPLEQVVNINGFNLLLVHGHGHKGLARNPESEVSHIKSRYAAHGVVIDYVICGHIHSAYVSDMFSRSSGLPGSNAYSDRALNLNGKASQNSYVIWSDKSIDAYKIDLQEVANVEPYGYDKTLDLTDRNSKLKPTVLINSITI</sequence>
<dbReference type="GO" id="GO:0004115">
    <property type="term" value="F:3',5'-cyclic-AMP phosphodiesterase activity"/>
    <property type="evidence" value="ECO:0007669"/>
    <property type="project" value="UniProtKB-EC"/>
</dbReference>
<dbReference type="SUPFAM" id="SSF56300">
    <property type="entry name" value="Metallo-dependent phosphatases"/>
    <property type="match status" value="1"/>
</dbReference>
<dbReference type="InterPro" id="IPR013324">
    <property type="entry name" value="RNA_pol_sigma_r3/r4-like"/>
</dbReference>
<reference evidence="1" key="1">
    <citation type="journal article" date="2024" name="J. Gen. Virol.">
        <title>Novel phages of Pseudomonas syringae unveil numerous potential auxiliary metabolic genes.</title>
        <authorList>
            <person name="Feltin C."/>
            <person name="Garneau J.R."/>
            <person name="Morris C.E."/>
            <person name="Berard A."/>
            <person name="Torres-Barcelo C."/>
        </authorList>
    </citation>
    <scope>NUCLEOTIDE SEQUENCE</scope>
</reference>
<evidence type="ECO:0000313" key="1">
    <source>
        <dbReference type="EMBL" id="XAI71096.1"/>
    </source>
</evidence>
<protein>
    <submittedName>
        <fullName evidence="1">3',5'-cyclic adenosine monophosphate phosphodiesterase CpdA</fullName>
        <ecNumber evidence="1">3.1.4.53</ecNumber>
    </submittedName>
</protein>
<dbReference type="EMBL" id="PP179332">
    <property type="protein sequence ID" value="XAI71096.1"/>
    <property type="molecule type" value="Genomic_DNA"/>
</dbReference>
<proteinExistence type="predicted"/>
<keyword evidence="1" id="KW-0378">Hydrolase</keyword>